<evidence type="ECO:0000256" key="1">
    <source>
        <dbReference type="SAM" id="MobiDB-lite"/>
    </source>
</evidence>
<dbReference type="NCBIfam" id="TIGR02605">
    <property type="entry name" value="CxxC_CxxC_SSSS"/>
    <property type="match status" value="1"/>
</dbReference>
<dbReference type="Proteomes" id="UP001597460">
    <property type="component" value="Unassembled WGS sequence"/>
</dbReference>
<keyword evidence="4" id="KW-1185">Reference proteome</keyword>
<gene>
    <name evidence="3" type="ORF">ACFSVN_03040</name>
</gene>
<organism evidence="3 4">
    <name type="scientific">Gracilimonas halophila</name>
    <dbReference type="NCBI Taxonomy" id="1834464"/>
    <lineage>
        <taxon>Bacteria</taxon>
        <taxon>Pseudomonadati</taxon>
        <taxon>Balneolota</taxon>
        <taxon>Balneolia</taxon>
        <taxon>Balneolales</taxon>
        <taxon>Balneolaceae</taxon>
        <taxon>Gracilimonas</taxon>
    </lineage>
</organism>
<dbReference type="RefSeq" id="WP_390298425.1">
    <property type="nucleotide sequence ID" value="NZ_JBHULI010000003.1"/>
</dbReference>
<dbReference type="Pfam" id="PF09723">
    <property type="entry name" value="Zn_ribbon_8"/>
    <property type="match status" value="1"/>
</dbReference>
<reference evidence="4" key="1">
    <citation type="journal article" date="2019" name="Int. J. Syst. Evol. Microbiol.">
        <title>The Global Catalogue of Microorganisms (GCM) 10K type strain sequencing project: providing services to taxonomists for standard genome sequencing and annotation.</title>
        <authorList>
            <consortium name="The Broad Institute Genomics Platform"/>
            <consortium name="The Broad Institute Genome Sequencing Center for Infectious Disease"/>
            <person name="Wu L."/>
            <person name="Ma J."/>
        </authorList>
    </citation>
    <scope>NUCLEOTIDE SEQUENCE [LARGE SCALE GENOMIC DNA]</scope>
    <source>
        <strain evidence="4">KCTC 52042</strain>
    </source>
</reference>
<evidence type="ECO:0000313" key="3">
    <source>
        <dbReference type="EMBL" id="MFD2531416.1"/>
    </source>
</evidence>
<protein>
    <submittedName>
        <fullName evidence="3">FmdB family zinc ribbon protein</fullName>
    </submittedName>
</protein>
<sequence length="95" mass="10327">MPTYEYKREDGTTFEIVQKMSEDALITCPTTGQKVKRIISGGSGVVYKGEGWYVTDYKDGGRKSASTPPAETSDNGSNESKAETPKPDVTKDVKS</sequence>
<dbReference type="SMART" id="SM00834">
    <property type="entry name" value="CxxC_CXXC_SSSS"/>
    <property type="match status" value="1"/>
</dbReference>
<feature type="region of interest" description="Disordered" evidence="1">
    <location>
        <begin position="57"/>
        <end position="95"/>
    </location>
</feature>
<name>A0ABW5JHA0_9BACT</name>
<evidence type="ECO:0000313" key="4">
    <source>
        <dbReference type="Proteomes" id="UP001597460"/>
    </source>
</evidence>
<feature type="compositionally biased region" description="Polar residues" evidence="1">
    <location>
        <begin position="64"/>
        <end position="79"/>
    </location>
</feature>
<dbReference type="PANTHER" id="PTHR34404:SF2">
    <property type="entry name" value="CONSERVED SERINE RICH PROTEIN"/>
    <property type="match status" value="1"/>
</dbReference>
<evidence type="ECO:0000259" key="2">
    <source>
        <dbReference type="SMART" id="SM00834"/>
    </source>
</evidence>
<feature type="compositionally biased region" description="Basic and acidic residues" evidence="1">
    <location>
        <begin position="80"/>
        <end position="95"/>
    </location>
</feature>
<dbReference type="PANTHER" id="PTHR34404">
    <property type="entry name" value="REGULATORY PROTEIN, FMDB FAMILY"/>
    <property type="match status" value="1"/>
</dbReference>
<proteinExistence type="predicted"/>
<comment type="caution">
    <text evidence="3">The sequence shown here is derived from an EMBL/GenBank/DDBJ whole genome shotgun (WGS) entry which is preliminary data.</text>
</comment>
<dbReference type="EMBL" id="JBHULI010000003">
    <property type="protein sequence ID" value="MFD2531416.1"/>
    <property type="molecule type" value="Genomic_DNA"/>
</dbReference>
<accession>A0ABW5JHA0</accession>
<feature type="domain" description="Putative regulatory protein FmdB zinc ribbon" evidence="2">
    <location>
        <begin position="1"/>
        <end position="40"/>
    </location>
</feature>
<dbReference type="InterPro" id="IPR013429">
    <property type="entry name" value="Regulatory_FmdB_Zinc_ribbon"/>
</dbReference>